<accession>A0A4R1MYL9</accession>
<evidence type="ECO:0000256" key="2">
    <source>
        <dbReference type="HAMAP-Rule" id="MF_01103"/>
    </source>
</evidence>
<comment type="subcellular location">
    <subcellularLocation>
        <location evidence="2">Cytoplasm</location>
    </subcellularLocation>
</comment>
<dbReference type="Gene3D" id="1.10.287.540">
    <property type="entry name" value="Helix hairpin bin"/>
    <property type="match status" value="1"/>
</dbReference>
<dbReference type="GO" id="GO:0005737">
    <property type="term" value="C:cytoplasm"/>
    <property type="evidence" value="ECO:0007669"/>
    <property type="project" value="UniProtKB-SubCell"/>
</dbReference>
<evidence type="ECO:0000313" key="3">
    <source>
        <dbReference type="EMBL" id="TCK98235.1"/>
    </source>
</evidence>
<evidence type="ECO:0000313" key="4">
    <source>
        <dbReference type="Proteomes" id="UP000294545"/>
    </source>
</evidence>
<comment type="similarity">
    <text evidence="2">Belongs to the UPF0291 family.</text>
</comment>
<name>A0A4R1MYL9_9FIRM</name>
<protein>
    <recommendedName>
        <fullName evidence="2">UPF0291 protein EDC19_0655</fullName>
    </recommendedName>
</protein>
<dbReference type="Pfam" id="PF05979">
    <property type="entry name" value="DUF896"/>
    <property type="match status" value="1"/>
</dbReference>
<dbReference type="SUPFAM" id="SSF158221">
    <property type="entry name" value="YnzC-like"/>
    <property type="match status" value="1"/>
</dbReference>
<organism evidence="3 4">
    <name type="scientific">Natranaerovirga hydrolytica</name>
    <dbReference type="NCBI Taxonomy" id="680378"/>
    <lineage>
        <taxon>Bacteria</taxon>
        <taxon>Bacillati</taxon>
        <taxon>Bacillota</taxon>
        <taxon>Clostridia</taxon>
        <taxon>Lachnospirales</taxon>
        <taxon>Natranaerovirgaceae</taxon>
        <taxon>Natranaerovirga</taxon>
    </lineage>
</organism>
<sequence>MEQKKIDRINELAKKKKTEGLTEAETKEQQALREEYLSLIRGNFRNTLDSIKVKDEDGNVRPLKKKE</sequence>
<dbReference type="EMBL" id="SMGQ01000011">
    <property type="protein sequence ID" value="TCK98235.1"/>
    <property type="molecule type" value="Genomic_DNA"/>
</dbReference>
<keyword evidence="4" id="KW-1185">Reference proteome</keyword>
<gene>
    <name evidence="3" type="ORF">EDC19_0655</name>
</gene>
<reference evidence="3 4" key="1">
    <citation type="submission" date="2019-03" db="EMBL/GenBank/DDBJ databases">
        <title>Genomic Encyclopedia of Type Strains, Phase IV (KMG-IV): sequencing the most valuable type-strain genomes for metagenomic binning, comparative biology and taxonomic classification.</title>
        <authorList>
            <person name="Goeker M."/>
        </authorList>
    </citation>
    <scope>NUCLEOTIDE SEQUENCE [LARGE SCALE GENOMIC DNA]</scope>
    <source>
        <strain evidence="3 4">DSM 24176</strain>
    </source>
</reference>
<dbReference type="AlphaFoldDB" id="A0A4R1MYL9"/>
<dbReference type="InterPro" id="IPR009242">
    <property type="entry name" value="DUF896"/>
</dbReference>
<dbReference type="RefSeq" id="WP_132280450.1">
    <property type="nucleotide sequence ID" value="NZ_SMGQ01000011.1"/>
</dbReference>
<keyword evidence="1 2" id="KW-0963">Cytoplasm</keyword>
<dbReference type="OrthoDB" id="390105at2"/>
<dbReference type="PANTHER" id="PTHR37300:SF1">
    <property type="entry name" value="UPF0291 PROTEIN YNZC"/>
    <property type="match status" value="1"/>
</dbReference>
<dbReference type="PANTHER" id="PTHR37300">
    <property type="entry name" value="UPF0291 PROTEIN CBO2609/CLC_2481"/>
    <property type="match status" value="1"/>
</dbReference>
<dbReference type="Proteomes" id="UP000294545">
    <property type="component" value="Unassembled WGS sequence"/>
</dbReference>
<proteinExistence type="inferred from homology"/>
<comment type="caution">
    <text evidence="3">The sequence shown here is derived from an EMBL/GenBank/DDBJ whole genome shotgun (WGS) entry which is preliminary data.</text>
</comment>
<evidence type="ECO:0000256" key="1">
    <source>
        <dbReference type="ARBA" id="ARBA00022490"/>
    </source>
</evidence>
<dbReference type="HAMAP" id="MF_01103">
    <property type="entry name" value="UPF0291"/>
    <property type="match status" value="1"/>
</dbReference>